<dbReference type="EMBL" id="AJ844017">
    <property type="protein sequence ID" value="CAH59446.1"/>
    <property type="molecule type" value="mRNA"/>
</dbReference>
<proteinExistence type="evidence at transcript level"/>
<protein>
    <submittedName>
        <fullName evidence="1">Uncharacterized protein</fullName>
    </submittedName>
</protein>
<name>Q5ZF52_PLAMJ</name>
<dbReference type="AlphaFoldDB" id="Q5ZF52"/>
<sequence>RHEGNWRINSWSSWSIWCAPDDSWWIRPSPWWIRPRWWWILWSPPWPPPWEVQAREVWPRWLLRSPQGKIQEMEVIIHYHHSTKLPPFHCFVLNQ</sequence>
<evidence type="ECO:0000313" key="1">
    <source>
        <dbReference type="EMBL" id="CAH59446.1"/>
    </source>
</evidence>
<organism evidence="1">
    <name type="scientific">Plantago major</name>
    <name type="common">Common plantain</name>
    <dbReference type="NCBI Taxonomy" id="29818"/>
    <lineage>
        <taxon>Eukaryota</taxon>
        <taxon>Viridiplantae</taxon>
        <taxon>Streptophyta</taxon>
        <taxon>Embryophyta</taxon>
        <taxon>Tracheophyta</taxon>
        <taxon>Spermatophyta</taxon>
        <taxon>Magnoliopsida</taxon>
        <taxon>eudicotyledons</taxon>
        <taxon>Gunneridae</taxon>
        <taxon>Pentapetalae</taxon>
        <taxon>asterids</taxon>
        <taxon>lamiids</taxon>
        <taxon>Lamiales</taxon>
        <taxon>Plantaginaceae</taxon>
        <taxon>Plantagineae</taxon>
        <taxon>Plantago</taxon>
    </lineage>
</organism>
<feature type="non-terminal residue" evidence="1">
    <location>
        <position position="1"/>
    </location>
</feature>
<accession>Q5ZF52</accession>
<reference evidence="1" key="1">
    <citation type="journal article" date="2006" name="Plant Physiol.">
        <title>Common plantain. A collection of expressed sequence tags from vascular tissue and a simple and efficient transformation method.</title>
        <authorList>
            <person name="Pommerrenig B."/>
            <person name="Barth I."/>
            <person name="Niedermeier M."/>
            <person name="Kopp S."/>
            <person name="Schmid J."/>
            <person name="Dwyer R.A."/>
            <person name="McNair R.J."/>
            <person name="Klebl F."/>
            <person name="Sauer N."/>
        </authorList>
    </citation>
    <scope>NUCLEOTIDE SEQUENCE</scope>
</reference>